<keyword evidence="2 6" id="KW-0689">Ribosomal protein</keyword>
<dbReference type="PIRSF" id="PIRSF002162">
    <property type="entry name" value="Ribosomal_L6"/>
    <property type="match status" value="1"/>
</dbReference>
<dbReference type="Pfam" id="PF00347">
    <property type="entry name" value="Ribosomal_L6"/>
    <property type="match status" value="2"/>
</dbReference>
<dbReference type="Gene3D" id="3.90.930.12">
    <property type="entry name" value="Ribosomal protein L6, alpha-beta domain"/>
    <property type="match status" value="2"/>
</dbReference>
<evidence type="ECO:0000256" key="1">
    <source>
        <dbReference type="ARBA" id="ARBA00009356"/>
    </source>
</evidence>
<proteinExistence type="inferred from homology"/>
<dbReference type="GO" id="GO:0022625">
    <property type="term" value="C:cytosolic large ribosomal subunit"/>
    <property type="evidence" value="ECO:0007669"/>
    <property type="project" value="UniProtKB-UniRule"/>
</dbReference>
<evidence type="ECO:0000256" key="5">
    <source>
        <dbReference type="NCBIfam" id="TIGR03654"/>
    </source>
</evidence>
<keyword evidence="3 6" id="KW-0687">Ribonucleoprotein</keyword>
<dbReference type="GO" id="GO:0003735">
    <property type="term" value="F:structural constituent of ribosome"/>
    <property type="evidence" value="ECO:0007669"/>
    <property type="project" value="UniProtKB-UniRule"/>
</dbReference>
<evidence type="ECO:0000259" key="8">
    <source>
        <dbReference type="Pfam" id="PF00347"/>
    </source>
</evidence>
<dbReference type="Proteomes" id="UP000886066">
    <property type="component" value="Unassembled WGS sequence"/>
</dbReference>
<dbReference type="GO" id="GO:0002181">
    <property type="term" value="P:cytoplasmic translation"/>
    <property type="evidence" value="ECO:0007669"/>
    <property type="project" value="TreeGrafter"/>
</dbReference>
<dbReference type="GO" id="GO:0019843">
    <property type="term" value="F:rRNA binding"/>
    <property type="evidence" value="ECO:0007669"/>
    <property type="project" value="UniProtKB-UniRule"/>
</dbReference>
<dbReference type="PRINTS" id="PR00059">
    <property type="entry name" value="RIBOSOMALL6"/>
</dbReference>
<keyword evidence="7" id="KW-0699">rRNA-binding</keyword>
<dbReference type="AlphaFoldDB" id="A0A7C1DPQ1"/>
<dbReference type="NCBIfam" id="TIGR03654">
    <property type="entry name" value="L6_bact"/>
    <property type="match status" value="1"/>
</dbReference>
<evidence type="ECO:0000256" key="6">
    <source>
        <dbReference type="RuleBase" id="RU003869"/>
    </source>
</evidence>
<dbReference type="EMBL" id="DSDM01000089">
    <property type="protein sequence ID" value="HDQ88805.1"/>
    <property type="molecule type" value="Genomic_DNA"/>
</dbReference>
<dbReference type="InterPro" id="IPR019906">
    <property type="entry name" value="Ribosomal_uL6_bac-type"/>
</dbReference>
<comment type="caution">
    <text evidence="9">The sequence shown here is derived from an EMBL/GenBank/DDBJ whole genome shotgun (WGS) entry which is preliminary data.</text>
</comment>
<comment type="similarity">
    <text evidence="1 6">Belongs to the universal ribosomal protein uL6 family.</text>
</comment>
<name>A0A7C1DPQ1_UNCKA</name>
<dbReference type="InterPro" id="IPR000702">
    <property type="entry name" value="Ribosomal_uL6-like"/>
</dbReference>
<keyword evidence="7" id="KW-0694">RNA-binding</keyword>
<reference evidence="9" key="1">
    <citation type="journal article" date="2020" name="mSystems">
        <title>Genome- and Community-Level Interaction Insights into Carbon Utilization and Element Cycling Functions of Hydrothermarchaeota in Hydrothermal Sediment.</title>
        <authorList>
            <person name="Zhou Z."/>
            <person name="Liu Y."/>
            <person name="Xu W."/>
            <person name="Pan J."/>
            <person name="Luo Z.H."/>
            <person name="Li M."/>
        </authorList>
    </citation>
    <scope>NUCLEOTIDE SEQUENCE [LARGE SCALE GENOMIC DNA]</scope>
    <source>
        <strain evidence="9">SpSt-1219</strain>
    </source>
</reference>
<comment type="function">
    <text evidence="7">This protein binds to the 23S rRNA, and is important in its secondary structure. It is located near the subunit interface in the base of the L7/L12 stalk, and near the tRNA binding site of the peptidyltransferase center.</text>
</comment>
<protein>
    <recommendedName>
        <fullName evidence="4 5">50S ribosomal protein L6</fullName>
    </recommendedName>
</protein>
<dbReference type="SUPFAM" id="SSF56053">
    <property type="entry name" value="Ribosomal protein L6"/>
    <property type="match status" value="2"/>
</dbReference>
<dbReference type="PANTHER" id="PTHR11655">
    <property type="entry name" value="60S/50S RIBOSOMAL PROTEIN L6/L9"/>
    <property type="match status" value="1"/>
</dbReference>
<evidence type="ECO:0000313" key="9">
    <source>
        <dbReference type="EMBL" id="HDQ88805.1"/>
    </source>
</evidence>
<sequence length="176" mass="19087">MSRIGKLPIEVPANVTVELLDKLAKIKGPKGVMEVPIRPEVSLNLADGVLTVKLENPIAGAYWGLTRSLLANAISGVCEEFEKDLELSGVGYRVTKEGNDLSLTLGFSHAIKVVAPEGIEFIVSDNQNIKVKGVNKQLVGLTASKIRKLRKPEPYLGKGIKYKDEIIRRKAGKSAV</sequence>
<evidence type="ECO:0000256" key="3">
    <source>
        <dbReference type="ARBA" id="ARBA00023274"/>
    </source>
</evidence>
<dbReference type="PANTHER" id="PTHR11655:SF14">
    <property type="entry name" value="LARGE RIBOSOMAL SUBUNIT PROTEIN UL6M"/>
    <property type="match status" value="1"/>
</dbReference>
<dbReference type="InterPro" id="IPR020040">
    <property type="entry name" value="Ribosomal_uL6_a/b-dom"/>
</dbReference>
<organism evidence="9">
    <name type="scientific">candidate division WWE3 bacterium</name>
    <dbReference type="NCBI Taxonomy" id="2053526"/>
    <lineage>
        <taxon>Bacteria</taxon>
        <taxon>Katanobacteria</taxon>
    </lineage>
</organism>
<feature type="domain" description="Large ribosomal subunit protein uL6 alpha-beta" evidence="8">
    <location>
        <begin position="11"/>
        <end position="78"/>
    </location>
</feature>
<feature type="domain" description="Large ribosomal subunit protein uL6 alpha-beta" evidence="8">
    <location>
        <begin position="89"/>
        <end position="162"/>
    </location>
</feature>
<accession>A0A7C1DPQ1</accession>
<evidence type="ECO:0000256" key="7">
    <source>
        <dbReference type="RuleBase" id="RU003870"/>
    </source>
</evidence>
<evidence type="ECO:0000256" key="2">
    <source>
        <dbReference type="ARBA" id="ARBA00022980"/>
    </source>
</evidence>
<dbReference type="InterPro" id="IPR036789">
    <property type="entry name" value="Ribosomal_uL6-like_a/b-dom_sf"/>
</dbReference>
<evidence type="ECO:0000256" key="4">
    <source>
        <dbReference type="ARBA" id="ARBA00035454"/>
    </source>
</evidence>
<gene>
    <name evidence="9" type="ORF">ENN92_01505</name>
</gene>
<dbReference type="FunFam" id="3.90.930.12:FF:000001">
    <property type="entry name" value="50S ribosomal protein L6"/>
    <property type="match status" value="1"/>
</dbReference>